<feature type="domain" description="MAGE" evidence="2">
    <location>
        <begin position="458"/>
        <end position="657"/>
    </location>
</feature>
<dbReference type="Pfam" id="PF12440">
    <property type="entry name" value="MAGE_N"/>
    <property type="match status" value="1"/>
</dbReference>
<dbReference type="PROSITE" id="PS50838">
    <property type="entry name" value="MAGE"/>
    <property type="match status" value="2"/>
</dbReference>
<dbReference type="eggNOG" id="KOG4562">
    <property type="taxonomic scope" value="Eukaryota"/>
</dbReference>
<evidence type="ECO:0000313" key="4">
    <source>
        <dbReference type="Proteomes" id="UP000010556"/>
    </source>
</evidence>
<proteinExistence type="predicted"/>
<dbReference type="FunFam" id="1.10.10.1210:FF:000001">
    <property type="entry name" value="melanoma-associated antigen D1"/>
    <property type="match status" value="2"/>
</dbReference>
<dbReference type="InterPro" id="IPR002190">
    <property type="entry name" value="MHD_dom"/>
</dbReference>
<dbReference type="PANTHER" id="PTHR11736:SF153">
    <property type="entry name" value="MELANOMA-ASSOCIATED ANTIGEN 10"/>
    <property type="match status" value="1"/>
</dbReference>
<reference evidence="4" key="1">
    <citation type="journal article" date="2013" name="Science">
        <title>Comparative analysis of bat genomes provides insight into the evolution of flight and immunity.</title>
        <authorList>
            <person name="Zhang G."/>
            <person name="Cowled C."/>
            <person name="Shi Z."/>
            <person name="Huang Z."/>
            <person name="Bishop-Lilly K.A."/>
            <person name="Fang X."/>
            <person name="Wynne J.W."/>
            <person name="Xiong Z."/>
            <person name="Baker M.L."/>
            <person name="Zhao W."/>
            <person name="Tachedjian M."/>
            <person name="Zhu Y."/>
            <person name="Zhou P."/>
            <person name="Jiang X."/>
            <person name="Ng J."/>
            <person name="Yang L."/>
            <person name="Wu L."/>
            <person name="Xiao J."/>
            <person name="Feng Y."/>
            <person name="Chen Y."/>
            <person name="Sun X."/>
            <person name="Zhang Y."/>
            <person name="Marsh G.A."/>
            <person name="Crameri G."/>
            <person name="Broder C.C."/>
            <person name="Frey K.G."/>
            <person name="Wang L.F."/>
            <person name="Wang J."/>
        </authorList>
    </citation>
    <scope>NUCLEOTIDE SEQUENCE [LARGE SCALE GENOMIC DNA]</scope>
</reference>
<dbReference type="Gene3D" id="1.10.10.1200">
    <property type="entry name" value="MAGE homology domain, winged helix WH1 motif"/>
    <property type="match status" value="2"/>
</dbReference>
<organism evidence="3 4">
    <name type="scientific">Myotis davidii</name>
    <name type="common">David's myotis</name>
    <dbReference type="NCBI Taxonomy" id="225400"/>
    <lineage>
        <taxon>Eukaryota</taxon>
        <taxon>Metazoa</taxon>
        <taxon>Chordata</taxon>
        <taxon>Craniata</taxon>
        <taxon>Vertebrata</taxon>
        <taxon>Euteleostomi</taxon>
        <taxon>Mammalia</taxon>
        <taxon>Eutheria</taxon>
        <taxon>Laurasiatheria</taxon>
        <taxon>Chiroptera</taxon>
        <taxon>Yangochiroptera</taxon>
        <taxon>Vespertilionidae</taxon>
        <taxon>Myotis</taxon>
    </lineage>
</organism>
<accession>L5LFC4</accession>
<dbReference type="PANTHER" id="PTHR11736">
    <property type="entry name" value="MELANOMA-ASSOCIATED ANTIGEN MAGE ANTIGEN"/>
    <property type="match status" value="1"/>
</dbReference>
<name>L5LFC4_MYODS</name>
<dbReference type="InterPro" id="IPR021072">
    <property type="entry name" value="MAGE_N"/>
</dbReference>
<keyword evidence="4" id="KW-1185">Reference proteome</keyword>
<gene>
    <name evidence="3" type="ORF">MDA_GLEAN10003911</name>
</gene>
<dbReference type="Gene3D" id="1.10.10.1210">
    <property type="entry name" value="MAGE homology domain, winged helix WH2 motif"/>
    <property type="match status" value="2"/>
</dbReference>
<feature type="compositionally biased region" description="Basic and acidic residues" evidence="1">
    <location>
        <begin position="10"/>
        <end position="23"/>
    </location>
</feature>
<dbReference type="InterPro" id="IPR037445">
    <property type="entry name" value="MAGE"/>
</dbReference>
<feature type="compositionally biased region" description="Low complexity" evidence="1">
    <location>
        <begin position="40"/>
        <end position="51"/>
    </location>
</feature>
<dbReference type="FunFam" id="1.10.10.1200:FF:000007">
    <property type="entry name" value="Melanoma-associated antigen C2"/>
    <property type="match status" value="2"/>
</dbReference>
<feature type="domain" description="MAGE" evidence="2">
    <location>
        <begin position="121"/>
        <end position="320"/>
    </location>
</feature>
<dbReference type="InterPro" id="IPR041898">
    <property type="entry name" value="MAGE_WH1"/>
</dbReference>
<dbReference type="InterPro" id="IPR041899">
    <property type="entry name" value="MAGE_WH2"/>
</dbReference>
<evidence type="ECO:0000313" key="3">
    <source>
        <dbReference type="EMBL" id="ELK24725.1"/>
    </source>
</evidence>
<dbReference type="SMART" id="SM01392">
    <property type="entry name" value="MAGE_N"/>
    <property type="match status" value="2"/>
</dbReference>
<evidence type="ECO:0000256" key="1">
    <source>
        <dbReference type="SAM" id="MobiDB-lite"/>
    </source>
</evidence>
<evidence type="ECO:0000259" key="2">
    <source>
        <dbReference type="PROSITE" id="PS50838"/>
    </source>
</evidence>
<dbReference type="GO" id="GO:0005634">
    <property type="term" value="C:nucleus"/>
    <property type="evidence" value="ECO:0007669"/>
    <property type="project" value="TreeGrafter"/>
</dbReference>
<dbReference type="AlphaFoldDB" id="L5LFC4"/>
<sequence>MHRHQMNELCKPEEDHQDPRENQELVVVQLFGSEEEEEAMSPSSSVSSSLSGLFQDSLEEAAAAETSRPPHSPQGACLPRSAMASSPCSQSEDEGSSSPDKEGASSKEGSEEADSSLQGALCLKKAYLVMFLLLKYCAKERTTKAEMLSKVIKEHQDHFPEIFSAAIECMQLVFGIDVKEVGPSAHTYVLVATLGLTYDGMVGDGHRFPNTGLLVTLLWLIAAEGDCASEEEVWKVLHVRGVHDGKEHWLYGEPRELLTKVWVQEGYLEYQQVPNSDPARYQFLWGPRAHAETTKLKVLDFLLRVYRRDATSNLSLSEEALSGLQELGGKGLGLRHITSGHRAEEVQVVPAIKACVDFIARLLFILLPTGVIIMLPTPKCWYCMPEEGLQSQRIMKVHDAAARAPCPLQLPQRAYFSPTVMAVTPSTKLYQGSSRQEKEGASTSQALIDTGSLLRDAIDDKVADLVGFLLLKYKTKEPITKAEVLSSVIKEYKDHFLMIFDQVSKSMQLVFGIDVKEVDPTSHNYVLVNTLGLTCNGMVNDEQSVPKTGLLINILGVIFMNGNCAPEKVIWKMLSVMGVYDGREHFIYGESRELLTRVWVQEQYLEYRQVPKSDPAQYEFLWGPRAHVETTKLKVLEFLTQINDTIPMAFPHCYEEALKDEEERSQGRVIVSENGAARTRVWAYSRATSISFSCGK</sequence>
<dbReference type="Pfam" id="PF01454">
    <property type="entry name" value="MAGE"/>
    <property type="match status" value="2"/>
</dbReference>
<dbReference type="SMART" id="SM01373">
    <property type="entry name" value="MAGE"/>
    <property type="match status" value="2"/>
</dbReference>
<dbReference type="EMBL" id="KB112614">
    <property type="protein sequence ID" value="ELK24725.1"/>
    <property type="molecule type" value="Genomic_DNA"/>
</dbReference>
<feature type="compositionally biased region" description="Basic and acidic residues" evidence="1">
    <location>
        <begin position="99"/>
        <end position="110"/>
    </location>
</feature>
<feature type="region of interest" description="Disordered" evidence="1">
    <location>
        <begin position="1"/>
        <end position="112"/>
    </location>
</feature>
<dbReference type="Proteomes" id="UP000010556">
    <property type="component" value="Unassembled WGS sequence"/>
</dbReference>
<dbReference type="GO" id="GO:0000122">
    <property type="term" value="P:negative regulation of transcription by RNA polymerase II"/>
    <property type="evidence" value="ECO:0007669"/>
    <property type="project" value="TreeGrafter"/>
</dbReference>
<protein>
    <submittedName>
        <fullName evidence="3">Melanoma-associated antigen 10</fullName>
    </submittedName>
</protein>